<dbReference type="OrthoDB" id="439808at2759"/>
<reference evidence="11 12" key="1">
    <citation type="journal article" date="2013" name="BMC Genomics">
        <title>The miniature genome of a carnivorous plant Genlisea aurea contains a low number of genes and short non-coding sequences.</title>
        <authorList>
            <person name="Leushkin E.V."/>
            <person name="Sutormin R.A."/>
            <person name="Nabieva E.R."/>
            <person name="Penin A.A."/>
            <person name="Kondrashov A.S."/>
            <person name="Logacheva M.D."/>
        </authorList>
    </citation>
    <scope>NUCLEOTIDE SEQUENCE [LARGE SCALE GENOMIC DNA]</scope>
</reference>
<evidence type="ECO:0000256" key="8">
    <source>
        <dbReference type="PROSITE-ProRule" id="PRU00176"/>
    </source>
</evidence>
<keyword evidence="3" id="KW-0934">Plastid</keyword>
<feature type="domain" description="RRM" evidence="10">
    <location>
        <begin position="35"/>
        <end position="113"/>
    </location>
</feature>
<evidence type="ECO:0000256" key="5">
    <source>
        <dbReference type="ARBA" id="ARBA00022737"/>
    </source>
</evidence>
<accession>S8C8F4</accession>
<evidence type="ECO:0000313" key="11">
    <source>
        <dbReference type="EMBL" id="EPS60671.1"/>
    </source>
</evidence>
<keyword evidence="7" id="KW-0687">Ribonucleoprotein</keyword>
<comment type="subcellular location">
    <subcellularLocation>
        <location evidence="1">Plastid</location>
        <location evidence="1">Chloroplast</location>
    </subcellularLocation>
</comment>
<keyword evidence="6 8" id="KW-0694">RNA-binding</keyword>
<sequence>VSPSSPRFVGKVAVSSELDEDLEDQGDEPRFSPDLKLYVGNLPFNVDSATLAGLFEQAGNVEMVEVIYDKESGRSRGFGFVTMSTIREAETAAQQFNGYEYQGRALRVNAGPPPPRNNNEAPPRSSSSNKVHVGNLAWGVDDSALEALFSEQGDVKEATVVYDRESGRSRGFGFVTYGSREEVNNAIRSLDGTDLNGRPIRVSAAESRPRRDY</sequence>
<dbReference type="PANTHER" id="PTHR48025">
    <property type="entry name" value="OS02G0815200 PROTEIN"/>
    <property type="match status" value="1"/>
</dbReference>
<keyword evidence="5" id="KW-0677">Repeat</keyword>
<feature type="domain" description="RRM" evidence="10">
    <location>
        <begin position="129"/>
        <end position="207"/>
    </location>
</feature>
<dbReference type="GO" id="GO:1990904">
    <property type="term" value="C:ribonucleoprotein complex"/>
    <property type="evidence" value="ECO:0007669"/>
    <property type="project" value="UniProtKB-KW"/>
</dbReference>
<dbReference type="GO" id="GO:1901259">
    <property type="term" value="P:chloroplast rRNA processing"/>
    <property type="evidence" value="ECO:0007669"/>
    <property type="project" value="TreeGrafter"/>
</dbReference>
<feature type="region of interest" description="Disordered" evidence="9">
    <location>
        <begin position="106"/>
        <end position="130"/>
    </location>
</feature>
<proteinExistence type="predicted"/>
<evidence type="ECO:0000313" key="12">
    <source>
        <dbReference type="Proteomes" id="UP000015453"/>
    </source>
</evidence>
<evidence type="ECO:0000256" key="1">
    <source>
        <dbReference type="ARBA" id="ARBA00004229"/>
    </source>
</evidence>
<feature type="compositionally biased region" description="Low complexity" evidence="9">
    <location>
        <begin position="117"/>
        <end position="129"/>
    </location>
</feature>
<dbReference type="InterPro" id="IPR048289">
    <property type="entry name" value="RRM2_NsCP33-like"/>
</dbReference>
<evidence type="ECO:0000256" key="3">
    <source>
        <dbReference type="ARBA" id="ARBA00022640"/>
    </source>
</evidence>
<dbReference type="CDD" id="cd21608">
    <property type="entry name" value="RRM2_NsCP33_like"/>
    <property type="match status" value="1"/>
</dbReference>
<name>S8C8F4_9LAMI</name>
<dbReference type="GO" id="GO:0003729">
    <property type="term" value="F:mRNA binding"/>
    <property type="evidence" value="ECO:0007669"/>
    <property type="project" value="TreeGrafter"/>
</dbReference>
<evidence type="ECO:0000256" key="7">
    <source>
        <dbReference type="ARBA" id="ARBA00023274"/>
    </source>
</evidence>
<dbReference type="InterPro" id="IPR012677">
    <property type="entry name" value="Nucleotide-bd_a/b_plait_sf"/>
</dbReference>
<dbReference type="PROSITE" id="PS50102">
    <property type="entry name" value="RRM"/>
    <property type="match status" value="2"/>
</dbReference>
<dbReference type="Gene3D" id="3.30.70.330">
    <property type="match status" value="2"/>
</dbReference>
<dbReference type="SUPFAM" id="SSF54928">
    <property type="entry name" value="RNA-binding domain, RBD"/>
    <property type="match status" value="2"/>
</dbReference>
<keyword evidence="2" id="KW-0150">Chloroplast</keyword>
<dbReference type="Pfam" id="PF00076">
    <property type="entry name" value="RRM_1"/>
    <property type="match status" value="2"/>
</dbReference>
<evidence type="ECO:0000256" key="2">
    <source>
        <dbReference type="ARBA" id="ARBA00022528"/>
    </source>
</evidence>
<evidence type="ECO:0000256" key="6">
    <source>
        <dbReference type="ARBA" id="ARBA00022884"/>
    </source>
</evidence>
<gene>
    <name evidence="11" type="ORF">M569_14131</name>
</gene>
<protein>
    <recommendedName>
        <fullName evidence="10">RRM domain-containing protein</fullName>
    </recommendedName>
</protein>
<dbReference type="InterPro" id="IPR050502">
    <property type="entry name" value="Euk_RNA-bind_prot"/>
</dbReference>
<comment type="caution">
    <text evidence="11">The sequence shown here is derived from an EMBL/GenBank/DDBJ whole genome shotgun (WGS) entry which is preliminary data.</text>
</comment>
<evidence type="ECO:0000259" key="10">
    <source>
        <dbReference type="PROSITE" id="PS50102"/>
    </source>
</evidence>
<keyword evidence="4" id="KW-0507">mRNA processing</keyword>
<dbReference type="PANTHER" id="PTHR48025:SF1">
    <property type="entry name" value="RRM DOMAIN-CONTAINING PROTEIN"/>
    <property type="match status" value="1"/>
</dbReference>
<keyword evidence="12" id="KW-1185">Reference proteome</keyword>
<dbReference type="GO" id="GO:0006397">
    <property type="term" value="P:mRNA processing"/>
    <property type="evidence" value="ECO:0007669"/>
    <property type="project" value="UniProtKB-KW"/>
</dbReference>
<dbReference type="SMART" id="SM00360">
    <property type="entry name" value="RRM"/>
    <property type="match status" value="2"/>
</dbReference>
<dbReference type="EMBL" id="AUSU01007380">
    <property type="protein sequence ID" value="EPS60671.1"/>
    <property type="molecule type" value="Genomic_DNA"/>
</dbReference>
<evidence type="ECO:0000256" key="4">
    <source>
        <dbReference type="ARBA" id="ARBA00022664"/>
    </source>
</evidence>
<dbReference type="GO" id="GO:0009535">
    <property type="term" value="C:chloroplast thylakoid membrane"/>
    <property type="evidence" value="ECO:0007669"/>
    <property type="project" value="TreeGrafter"/>
</dbReference>
<dbReference type="Proteomes" id="UP000015453">
    <property type="component" value="Unassembled WGS sequence"/>
</dbReference>
<organism evidence="11 12">
    <name type="scientific">Genlisea aurea</name>
    <dbReference type="NCBI Taxonomy" id="192259"/>
    <lineage>
        <taxon>Eukaryota</taxon>
        <taxon>Viridiplantae</taxon>
        <taxon>Streptophyta</taxon>
        <taxon>Embryophyta</taxon>
        <taxon>Tracheophyta</taxon>
        <taxon>Spermatophyta</taxon>
        <taxon>Magnoliopsida</taxon>
        <taxon>eudicotyledons</taxon>
        <taxon>Gunneridae</taxon>
        <taxon>Pentapetalae</taxon>
        <taxon>asterids</taxon>
        <taxon>lamiids</taxon>
        <taxon>Lamiales</taxon>
        <taxon>Lentibulariaceae</taxon>
        <taxon>Genlisea</taxon>
    </lineage>
</organism>
<evidence type="ECO:0000256" key="9">
    <source>
        <dbReference type="SAM" id="MobiDB-lite"/>
    </source>
</evidence>
<dbReference type="InterPro" id="IPR035979">
    <property type="entry name" value="RBD_domain_sf"/>
</dbReference>
<feature type="non-terminal residue" evidence="11">
    <location>
        <position position="1"/>
    </location>
</feature>
<dbReference type="AlphaFoldDB" id="S8C8F4"/>
<dbReference type="InterPro" id="IPR000504">
    <property type="entry name" value="RRM_dom"/>
</dbReference>